<keyword evidence="1" id="KW-0812">Transmembrane</keyword>
<feature type="transmembrane region" description="Helical" evidence="1">
    <location>
        <begin position="164"/>
        <end position="184"/>
    </location>
</feature>
<evidence type="ECO:0000256" key="1">
    <source>
        <dbReference type="SAM" id="Phobius"/>
    </source>
</evidence>
<organism evidence="3 4">
    <name type="scientific">Leptospira alexanderi serovar Manhao 3 str. L 60</name>
    <dbReference type="NCBI Taxonomy" id="1049759"/>
    <lineage>
        <taxon>Bacteria</taxon>
        <taxon>Pseudomonadati</taxon>
        <taxon>Spirochaetota</taxon>
        <taxon>Spirochaetia</taxon>
        <taxon>Leptospirales</taxon>
        <taxon>Leptospiraceae</taxon>
        <taxon>Leptospira</taxon>
    </lineage>
</organism>
<dbReference type="OrthoDB" id="322739at2"/>
<proteinExistence type="predicted"/>
<comment type="caution">
    <text evidence="3">The sequence shown here is derived from an EMBL/GenBank/DDBJ whole genome shotgun (WGS) entry which is preliminary data.</text>
</comment>
<feature type="transmembrane region" description="Helical" evidence="1">
    <location>
        <begin position="94"/>
        <end position="116"/>
    </location>
</feature>
<dbReference type="EMBL" id="AHMT02000052">
    <property type="protein sequence ID" value="EQA61097.1"/>
    <property type="molecule type" value="Genomic_DNA"/>
</dbReference>
<keyword evidence="4" id="KW-1185">Reference proteome</keyword>
<accession>V6HVY9</accession>
<evidence type="ECO:0000259" key="2">
    <source>
        <dbReference type="Pfam" id="PF16927"/>
    </source>
</evidence>
<dbReference type="NCBIfam" id="NF047679">
    <property type="entry name" value="LIC10906_fam"/>
    <property type="match status" value="1"/>
</dbReference>
<evidence type="ECO:0000313" key="3">
    <source>
        <dbReference type="EMBL" id="EQA61097.1"/>
    </source>
</evidence>
<dbReference type="AlphaFoldDB" id="V6HVY9"/>
<protein>
    <submittedName>
        <fullName evidence="3">Membrane protein</fullName>
    </submittedName>
</protein>
<feature type="transmembrane region" description="Helical" evidence="1">
    <location>
        <begin position="190"/>
        <end position="211"/>
    </location>
</feature>
<gene>
    <name evidence="3" type="ORF">LEP1GSC062_1612</name>
</gene>
<dbReference type="InterPro" id="IPR031621">
    <property type="entry name" value="HisKA_7TM"/>
</dbReference>
<evidence type="ECO:0000313" key="4">
    <source>
        <dbReference type="Proteomes" id="UP000018747"/>
    </source>
</evidence>
<feature type="transmembrane region" description="Helical" evidence="1">
    <location>
        <begin position="61"/>
        <end position="82"/>
    </location>
</feature>
<sequence length="301" mass="35251">MIEVGIGLFVFSLGCYVWIFASNKPVRKYFFLLTISLAAWLLCLGLRVYTPNEYRSTIINWTLIPATFTPHFLYFLIFNLFNSHEASKEMGWKSMTNIIILIYLLISIVNCNVVHLTEPEKFAYTPTWIYHLLIGYCSFYILISLIQVLLFIFQKHGDDRVRAFLFFFGIIFSLFVSLIFVYILPLHGYFFASNSAFGILISSLFWAVAILHYDAFEIREHIIEGESRLPLLNRVSSFLMLKLFQILDPEEYNNRIVLSKANVILNVTSIFEDLKSREEAKRLNAKERAEVLARIFYHRIR</sequence>
<keyword evidence="1" id="KW-1133">Transmembrane helix</keyword>
<reference evidence="3" key="1">
    <citation type="submission" date="2013-05" db="EMBL/GenBank/DDBJ databases">
        <authorList>
            <person name="Harkins D.M."/>
            <person name="Durkin A.S."/>
            <person name="Brinkac L.M."/>
            <person name="Haft D.H."/>
            <person name="Selengut J.D."/>
            <person name="Sanka R."/>
            <person name="DePew J."/>
            <person name="Purushe J."/>
            <person name="Hartskeerl R.A."/>
            <person name="Ahmed A."/>
            <person name="van der Linden H."/>
            <person name="Goris M.G.A."/>
            <person name="Vinetz J.M."/>
            <person name="Sutton G.G."/>
            <person name="Nierman W.C."/>
            <person name="Fouts D.E."/>
        </authorList>
    </citation>
    <scope>NUCLEOTIDE SEQUENCE [LARGE SCALE GENOMIC DNA]</scope>
    <source>
        <strain evidence="3">L 60</strain>
    </source>
</reference>
<dbReference type="Proteomes" id="UP000018747">
    <property type="component" value="Unassembled WGS sequence"/>
</dbReference>
<feature type="domain" description="Histidine kinase N-terminal 7TM region" evidence="2">
    <location>
        <begin position="7"/>
        <end position="218"/>
    </location>
</feature>
<name>V6HVY9_9LEPT</name>
<feature type="transmembrane region" description="Helical" evidence="1">
    <location>
        <begin position="128"/>
        <end position="152"/>
    </location>
</feature>
<dbReference type="RefSeq" id="WP_020984888.1">
    <property type="nucleotide sequence ID" value="NZ_AHMT02000052.1"/>
</dbReference>
<dbReference type="Pfam" id="PF16927">
    <property type="entry name" value="HisKA_7TM"/>
    <property type="match status" value="1"/>
</dbReference>
<keyword evidence="1" id="KW-0472">Membrane</keyword>
<feature type="transmembrane region" description="Helical" evidence="1">
    <location>
        <begin position="29"/>
        <end position="49"/>
    </location>
</feature>
<feature type="transmembrane region" description="Helical" evidence="1">
    <location>
        <begin position="6"/>
        <end position="22"/>
    </location>
</feature>